<dbReference type="NCBIfam" id="TIGR03838">
    <property type="entry name" value="queuosine_YadB"/>
    <property type="match status" value="1"/>
</dbReference>
<dbReference type="EMBL" id="CP121252">
    <property type="protein sequence ID" value="WFP17082.1"/>
    <property type="molecule type" value="Genomic_DNA"/>
</dbReference>
<keyword evidence="10" id="KW-1185">Reference proteome</keyword>
<keyword evidence="4" id="KW-0862">Zinc</keyword>
<evidence type="ECO:0000259" key="8">
    <source>
        <dbReference type="Pfam" id="PF00749"/>
    </source>
</evidence>
<dbReference type="InterPro" id="IPR001412">
    <property type="entry name" value="aa-tRNA-synth_I_CS"/>
</dbReference>
<keyword evidence="1 7" id="KW-0436">Ligase</keyword>
<evidence type="ECO:0000256" key="1">
    <source>
        <dbReference type="ARBA" id="ARBA00022598"/>
    </source>
</evidence>
<organism evidence="9 10">
    <name type="scientific">Citricoccus muralis</name>
    <dbReference type="NCBI Taxonomy" id="169134"/>
    <lineage>
        <taxon>Bacteria</taxon>
        <taxon>Bacillati</taxon>
        <taxon>Actinomycetota</taxon>
        <taxon>Actinomycetes</taxon>
        <taxon>Micrococcales</taxon>
        <taxon>Micrococcaceae</taxon>
        <taxon>Citricoccus</taxon>
    </lineage>
</organism>
<evidence type="ECO:0000256" key="7">
    <source>
        <dbReference type="RuleBase" id="RU363037"/>
    </source>
</evidence>
<comment type="similarity">
    <text evidence="7">Belongs to the class-I aminoacyl-tRNA synthetase family.</text>
</comment>
<keyword evidence="3 7" id="KW-0547">Nucleotide-binding</keyword>
<keyword evidence="2" id="KW-0479">Metal-binding</keyword>
<dbReference type="Pfam" id="PF00749">
    <property type="entry name" value="tRNA-synt_1c"/>
    <property type="match status" value="1"/>
</dbReference>
<evidence type="ECO:0000256" key="3">
    <source>
        <dbReference type="ARBA" id="ARBA00022741"/>
    </source>
</evidence>
<dbReference type="InterPro" id="IPR020058">
    <property type="entry name" value="Glu/Gln-tRNA-synth_Ib_cat-dom"/>
</dbReference>
<dbReference type="PANTHER" id="PTHR43311:SF1">
    <property type="entry name" value="GLUTAMYL-Q TRNA(ASP) SYNTHETASE"/>
    <property type="match status" value="1"/>
</dbReference>
<dbReference type="InterPro" id="IPR000924">
    <property type="entry name" value="Glu/Gln-tRNA-synth"/>
</dbReference>
<dbReference type="InterPro" id="IPR049940">
    <property type="entry name" value="GluQ/Sye"/>
</dbReference>
<dbReference type="PRINTS" id="PR00987">
    <property type="entry name" value="TRNASYNTHGLU"/>
</dbReference>
<feature type="domain" description="Glutamyl/glutaminyl-tRNA synthetase class Ib catalytic" evidence="8">
    <location>
        <begin position="5"/>
        <end position="263"/>
    </location>
</feature>
<dbReference type="Gene3D" id="3.40.50.620">
    <property type="entry name" value="HUPs"/>
    <property type="match status" value="1"/>
</dbReference>
<dbReference type="InterPro" id="IPR014729">
    <property type="entry name" value="Rossmann-like_a/b/a_fold"/>
</dbReference>
<dbReference type="RefSeq" id="WP_278158342.1">
    <property type="nucleotide sequence ID" value="NZ_CP121252.1"/>
</dbReference>
<keyword evidence="7" id="KW-0648">Protein biosynthesis</keyword>
<dbReference type="SUPFAM" id="SSF52374">
    <property type="entry name" value="Nucleotidylyl transferase"/>
    <property type="match status" value="1"/>
</dbReference>
<dbReference type="EC" id="6.1.1.-" evidence="9"/>
<evidence type="ECO:0000313" key="10">
    <source>
        <dbReference type="Proteomes" id="UP001219037"/>
    </source>
</evidence>
<protein>
    <submittedName>
        <fullName evidence="9">tRNA glutamyl-Q(34) synthetase GluQRS</fullName>
        <ecNumber evidence="9">6.1.1.-</ecNumber>
    </submittedName>
</protein>
<keyword evidence="5 7" id="KW-0067">ATP-binding</keyword>
<evidence type="ECO:0000256" key="2">
    <source>
        <dbReference type="ARBA" id="ARBA00022723"/>
    </source>
</evidence>
<gene>
    <name evidence="9" type="primary">gluQRS</name>
    <name evidence="9" type="ORF">P8192_02850</name>
</gene>
<evidence type="ECO:0000256" key="5">
    <source>
        <dbReference type="ARBA" id="ARBA00022840"/>
    </source>
</evidence>
<evidence type="ECO:0000256" key="4">
    <source>
        <dbReference type="ARBA" id="ARBA00022833"/>
    </source>
</evidence>
<dbReference type="PANTHER" id="PTHR43311">
    <property type="entry name" value="GLUTAMATE--TRNA LIGASE"/>
    <property type="match status" value="1"/>
</dbReference>
<dbReference type="Proteomes" id="UP001219037">
    <property type="component" value="Chromosome"/>
</dbReference>
<accession>A0ABY8H8Z6</accession>
<proteinExistence type="inferred from homology"/>
<dbReference type="PROSITE" id="PS00178">
    <property type="entry name" value="AA_TRNA_LIGASE_I"/>
    <property type="match status" value="1"/>
</dbReference>
<dbReference type="InterPro" id="IPR022380">
    <property type="entry name" value="Glu-Q_tRNA(Asp)_Synthase"/>
</dbReference>
<dbReference type="GO" id="GO:0016874">
    <property type="term" value="F:ligase activity"/>
    <property type="evidence" value="ECO:0007669"/>
    <property type="project" value="UniProtKB-KW"/>
</dbReference>
<sequence length="317" mass="34491">MSAGRYAPSPTGQLHLGNLRTALLAWLFARSTDREVLLRIEDLDRVRSGAEAQQLIELQAMGLSWDAPPVRQSDRTGLYDQALALLDEQGLIYECYCSRKDIAEAASAPHPDPSLPPGAYPGTCRNLTETERSQRRTERPAALRIDAARAAGPAAGTGPVHEVTDLLHGPVSATVDDFVVRRNDGTYAYNLAVVVDDLHQGVDQVVRGDDLLTSTPRQDWLAQLWSRLSGLPGPATEYAHVPLVLNEEGQRLAKRDGSVTLEDLGVINDDAIDTERAHAVRAKLLESLGLPGDSLEAALEAFDPSALPREPWIFRGL</sequence>
<reference evidence="9 10" key="1">
    <citation type="submission" date="2023-04" db="EMBL/GenBank/DDBJ databases">
        <title>Funneling lignin-derived compounds into biodiesel using alkali-halophilic Citricoccus sp. P2.</title>
        <authorList>
            <person name="Luo C.-B."/>
        </authorList>
    </citation>
    <scope>NUCLEOTIDE SEQUENCE [LARGE SCALE GENOMIC DNA]</scope>
    <source>
        <strain evidence="9 10">P2</strain>
    </source>
</reference>
<keyword evidence="6 7" id="KW-0030">Aminoacyl-tRNA synthetase</keyword>
<evidence type="ECO:0000256" key="6">
    <source>
        <dbReference type="ARBA" id="ARBA00023146"/>
    </source>
</evidence>
<dbReference type="NCBIfam" id="NF004315">
    <property type="entry name" value="PRK05710.1-4"/>
    <property type="match status" value="1"/>
</dbReference>
<evidence type="ECO:0000313" key="9">
    <source>
        <dbReference type="EMBL" id="WFP17082.1"/>
    </source>
</evidence>
<name>A0ABY8H8Z6_9MICC</name>